<sequence length="71" mass="8231">MINSKVVFYFSVLLVIGAFFIIESNWLGKFIFLIYLFTVYLFSKLRNKKIAVSLSILLLIMVAILKIIQVI</sequence>
<keyword evidence="1" id="KW-0472">Membrane</keyword>
<reference evidence="3" key="1">
    <citation type="journal article" date="2019" name="Int. J. Syst. Evol. Microbiol.">
        <title>The Global Catalogue of Microorganisms (GCM) 10K type strain sequencing project: providing services to taxonomists for standard genome sequencing and annotation.</title>
        <authorList>
            <consortium name="The Broad Institute Genomics Platform"/>
            <consortium name="The Broad Institute Genome Sequencing Center for Infectious Disease"/>
            <person name="Wu L."/>
            <person name="Ma J."/>
        </authorList>
    </citation>
    <scope>NUCLEOTIDE SEQUENCE [LARGE SCALE GENOMIC DNA]</scope>
    <source>
        <strain evidence="3">CGMCC 1.15043</strain>
    </source>
</reference>
<comment type="caution">
    <text evidence="2">The sequence shown here is derived from an EMBL/GenBank/DDBJ whole genome shotgun (WGS) entry which is preliminary data.</text>
</comment>
<evidence type="ECO:0000313" key="2">
    <source>
        <dbReference type="EMBL" id="GGI45784.1"/>
    </source>
</evidence>
<protein>
    <submittedName>
        <fullName evidence="2">Uncharacterized protein</fullName>
    </submittedName>
</protein>
<organism evidence="2 3">
    <name type="scientific">Paenibacillus marchantiophytorum</name>
    <dbReference type="NCBI Taxonomy" id="1619310"/>
    <lineage>
        <taxon>Bacteria</taxon>
        <taxon>Bacillati</taxon>
        <taxon>Bacillota</taxon>
        <taxon>Bacilli</taxon>
        <taxon>Bacillales</taxon>
        <taxon>Paenibacillaceae</taxon>
        <taxon>Paenibacillus</taxon>
    </lineage>
</organism>
<gene>
    <name evidence="2" type="ORF">GCM10008018_13860</name>
</gene>
<name>A0ABQ2BU03_9BACL</name>
<keyword evidence="3" id="KW-1185">Reference proteome</keyword>
<feature type="transmembrane region" description="Helical" evidence="1">
    <location>
        <begin position="50"/>
        <end position="68"/>
    </location>
</feature>
<proteinExistence type="predicted"/>
<dbReference type="Proteomes" id="UP000615455">
    <property type="component" value="Unassembled WGS sequence"/>
</dbReference>
<feature type="transmembrane region" description="Helical" evidence="1">
    <location>
        <begin position="6"/>
        <end position="38"/>
    </location>
</feature>
<accession>A0ABQ2BU03</accession>
<evidence type="ECO:0000256" key="1">
    <source>
        <dbReference type="SAM" id="Phobius"/>
    </source>
</evidence>
<keyword evidence="1" id="KW-0812">Transmembrane</keyword>
<evidence type="ECO:0000313" key="3">
    <source>
        <dbReference type="Proteomes" id="UP000615455"/>
    </source>
</evidence>
<keyword evidence="1" id="KW-1133">Transmembrane helix</keyword>
<dbReference type="EMBL" id="BMHE01000005">
    <property type="protein sequence ID" value="GGI45784.1"/>
    <property type="molecule type" value="Genomic_DNA"/>
</dbReference>